<dbReference type="EMBL" id="ACZM01000015">
    <property type="protein sequence ID" value="EHG20507.1"/>
    <property type="molecule type" value="Genomic_DNA"/>
</dbReference>
<dbReference type="Pfam" id="PF04367">
    <property type="entry name" value="DUF502"/>
    <property type="match status" value="1"/>
</dbReference>
<dbReference type="STRING" id="679201.HMPREF9334_01403"/>
<feature type="transmembrane region" description="Helical" evidence="2">
    <location>
        <begin position="63"/>
        <end position="83"/>
    </location>
</feature>
<dbReference type="PANTHER" id="PTHR31876">
    <property type="entry name" value="COV-LIKE PROTEIN 1"/>
    <property type="match status" value="1"/>
</dbReference>
<dbReference type="eggNOG" id="COG2928">
    <property type="taxonomic scope" value="Bacteria"/>
</dbReference>
<keyword evidence="2" id="KW-0472">Membrane</keyword>
<comment type="caution">
    <text evidence="3">The sequence shown here is derived from an EMBL/GenBank/DDBJ whole genome shotgun (WGS) entry which is preliminary data.</text>
</comment>
<sequence length="234" mass="26227">MKPIEETAVMTPTFDRMYQRELNRMSRRFVNGLLVLVPVIITLFVIEWTLRFTEGVLGQYLPFYFPGMGIITLILVIYAVGWASTNWALAKIISLGETLIGTIPFVKFIYTSVKRLSEAVLDSSSNFKRVVHIPYQGGRALGFVMADLPPRFQEAMGGGYICVFVPWSLNMTSGTTLLVREEDAVTIDIPKEEALQYMLTAGAVMPLDEVKKKPPQKKASADIQPAEERRGTEV</sequence>
<reference evidence="3 4" key="1">
    <citation type="submission" date="2011-08" db="EMBL/GenBank/DDBJ databases">
        <title>The Genome Sequence of Selenomonas infelix ATCC 43532.</title>
        <authorList>
            <consortium name="The Broad Institute Genome Sequencing Platform"/>
            <person name="Earl A."/>
            <person name="Ward D."/>
            <person name="Feldgarden M."/>
            <person name="Gevers D."/>
            <person name="Izard J."/>
            <person name="Blanton J.M."/>
            <person name="Baranova O.V."/>
            <person name="Dewhirst F.E."/>
            <person name="Young S.K."/>
            <person name="Zeng Q."/>
            <person name="Gargeya S."/>
            <person name="Fitzgerald M."/>
            <person name="Haas B."/>
            <person name="Abouelleil A."/>
            <person name="Alvarado L."/>
            <person name="Arachchi H.M."/>
            <person name="Berlin A."/>
            <person name="Brown A."/>
            <person name="Chapman S.B."/>
            <person name="Chen Z."/>
            <person name="Dunbar C."/>
            <person name="Freedman E."/>
            <person name="Gearin G."/>
            <person name="Gellesch M."/>
            <person name="Goldberg J."/>
            <person name="Griggs A."/>
            <person name="Gujja S."/>
            <person name="Heiman D."/>
            <person name="Howarth C."/>
            <person name="Larson L."/>
            <person name="Lui A."/>
            <person name="MacDonald P.J.P."/>
            <person name="Montmayeur A."/>
            <person name="Murphy C."/>
            <person name="Neiman D."/>
            <person name="Pearson M."/>
            <person name="Priest M."/>
            <person name="Roberts A."/>
            <person name="Saif S."/>
            <person name="Shea T."/>
            <person name="Shenoy N."/>
            <person name="Sisk P."/>
            <person name="Stolte C."/>
            <person name="Sykes S."/>
            <person name="Wortman J."/>
            <person name="Nusbaum C."/>
            <person name="Birren B."/>
        </authorList>
    </citation>
    <scope>NUCLEOTIDE SEQUENCE [LARGE SCALE GENOMIC DNA]</scope>
    <source>
        <strain evidence="3 4">ATCC 43532</strain>
    </source>
</reference>
<evidence type="ECO:0008006" key="5">
    <source>
        <dbReference type="Google" id="ProtNLM"/>
    </source>
</evidence>
<evidence type="ECO:0000256" key="1">
    <source>
        <dbReference type="SAM" id="MobiDB-lite"/>
    </source>
</evidence>
<name>G5GQ72_9FIRM</name>
<dbReference type="HOGENOM" id="CLU_068050_4_2_9"/>
<keyword evidence="2" id="KW-1133">Transmembrane helix</keyword>
<accession>G5GQ72</accession>
<gene>
    <name evidence="3" type="ORF">HMPREF9334_01403</name>
</gene>
<evidence type="ECO:0000256" key="2">
    <source>
        <dbReference type="SAM" id="Phobius"/>
    </source>
</evidence>
<dbReference type="PATRIC" id="fig|679201.3.peg.1417"/>
<dbReference type="PANTHER" id="PTHR31876:SF26">
    <property type="entry name" value="PROTEIN LIKE COV 2"/>
    <property type="match status" value="1"/>
</dbReference>
<feature type="transmembrane region" description="Helical" evidence="2">
    <location>
        <begin position="29"/>
        <end position="51"/>
    </location>
</feature>
<protein>
    <recommendedName>
        <fullName evidence="5">DUF502 domain-containing protein</fullName>
    </recommendedName>
</protein>
<dbReference type="Proteomes" id="UP000004129">
    <property type="component" value="Unassembled WGS sequence"/>
</dbReference>
<organism evidence="3 4">
    <name type="scientific">Selenomonas infelix ATCC 43532</name>
    <dbReference type="NCBI Taxonomy" id="679201"/>
    <lineage>
        <taxon>Bacteria</taxon>
        <taxon>Bacillati</taxon>
        <taxon>Bacillota</taxon>
        <taxon>Negativicutes</taxon>
        <taxon>Selenomonadales</taxon>
        <taxon>Selenomonadaceae</taxon>
        <taxon>Selenomonas</taxon>
    </lineage>
</organism>
<evidence type="ECO:0000313" key="4">
    <source>
        <dbReference type="Proteomes" id="UP000004129"/>
    </source>
</evidence>
<dbReference type="InterPro" id="IPR007462">
    <property type="entry name" value="COV1-like"/>
</dbReference>
<feature type="region of interest" description="Disordered" evidence="1">
    <location>
        <begin position="210"/>
        <end position="234"/>
    </location>
</feature>
<evidence type="ECO:0000313" key="3">
    <source>
        <dbReference type="EMBL" id="EHG20507.1"/>
    </source>
</evidence>
<proteinExistence type="predicted"/>
<keyword evidence="4" id="KW-1185">Reference proteome</keyword>
<keyword evidence="2" id="KW-0812">Transmembrane</keyword>
<dbReference type="AlphaFoldDB" id="G5GQ72"/>